<gene>
    <name evidence="4" type="ORF">C0Z10_10160</name>
</gene>
<feature type="signal peptide" evidence="2">
    <location>
        <begin position="1"/>
        <end position="32"/>
    </location>
</feature>
<dbReference type="Gene3D" id="3.40.50.410">
    <property type="entry name" value="von Willebrand factor, type A domain"/>
    <property type="match status" value="1"/>
</dbReference>
<keyword evidence="2" id="KW-0732">Signal</keyword>
<dbReference type="InterPro" id="IPR002035">
    <property type="entry name" value="VWF_A"/>
</dbReference>
<proteinExistence type="predicted"/>
<dbReference type="Proteomes" id="UP000285875">
    <property type="component" value="Chromosome"/>
</dbReference>
<protein>
    <submittedName>
        <fullName evidence="4">VWA domain-containing protein</fullName>
    </submittedName>
</protein>
<evidence type="ECO:0000256" key="2">
    <source>
        <dbReference type="SAM" id="SignalP"/>
    </source>
</evidence>
<dbReference type="RefSeq" id="WP_097799292.1">
    <property type="nucleotide sequence ID" value="NZ_CP025570.1"/>
</dbReference>
<reference evidence="5" key="1">
    <citation type="submission" date="2017-12" db="EMBL/GenBank/DDBJ databases">
        <title>Whole genome sequencing of Acidipropionibacterium jensenii strains JS279 and JS280.</title>
        <authorList>
            <person name="Deptula P."/>
            <person name="Laine P."/>
            <person name="Smolander O.-P."/>
            <person name="Paulin L."/>
            <person name="Auvinen P."/>
            <person name="Varmanen P."/>
        </authorList>
    </citation>
    <scope>NUCLEOTIDE SEQUENCE [LARGE SCALE GENOMIC DNA]</scope>
    <source>
        <strain evidence="5">JS280</strain>
    </source>
</reference>
<feature type="region of interest" description="Disordered" evidence="1">
    <location>
        <begin position="37"/>
        <end position="71"/>
    </location>
</feature>
<name>A0A3Q9ULR1_9ACTN</name>
<dbReference type="Pfam" id="PF13519">
    <property type="entry name" value="VWA_2"/>
    <property type="match status" value="1"/>
</dbReference>
<dbReference type="PROSITE" id="PS50234">
    <property type="entry name" value="VWFA"/>
    <property type="match status" value="1"/>
</dbReference>
<feature type="chain" id="PRO_5039584580" evidence="2">
    <location>
        <begin position="33"/>
        <end position="232"/>
    </location>
</feature>
<organism evidence="4 5">
    <name type="scientific">Acidipropionibacterium jensenii</name>
    <dbReference type="NCBI Taxonomy" id="1749"/>
    <lineage>
        <taxon>Bacteria</taxon>
        <taxon>Bacillati</taxon>
        <taxon>Actinomycetota</taxon>
        <taxon>Actinomycetes</taxon>
        <taxon>Propionibacteriales</taxon>
        <taxon>Propionibacteriaceae</taxon>
        <taxon>Acidipropionibacterium</taxon>
    </lineage>
</organism>
<evidence type="ECO:0000259" key="3">
    <source>
        <dbReference type="PROSITE" id="PS50234"/>
    </source>
</evidence>
<dbReference type="SUPFAM" id="SSF53300">
    <property type="entry name" value="vWA-like"/>
    <property type="match status" value="1"/>
</dbReference>
<dbReference type="PROSITE" id="PS51257">
    <property type="entry name" value="PROKAR_LIPOPROTEIN"/>
    <property type="match status" value="1"/>
</dbReference>
<evidence type="ECO:0000313" key="4">
    <source>
        <dbReference type="EMBL" id="AZZ40049.1"/>
    </source>
</evidence>
<dbReference type="AlphaFoldDB" id="A0A3Q9ULR1"/>
<evidence type="ECO:0000313" key="5">
    <source>
        <dbReference type="Proteomes" id="UP000285875"/>
    </source>
</evidence>
<evidence type="ECO:0000256" key="1">
    <source>
        <dbReference type="SAM" id="MobiDB-lite"/>
    </source>
</evidence>
<sequence>MGAARWCRGRVMRRWCCGAAVLVMLAASGCGGLPGGASRAASGSSASSSGSAPASQRPASQAASPSASGPAGRSVVVILDASGSMRRDDAGGGVTRMKAAQDAVTSLVSGLDSSTSVGLVAYGSRTPGDDVTKSKGCGDVTVEQPLAGSSGSSVVARAKALKAGGWSPIGSARQKQSPQVVQGVSVGQPWATIAKENPGFPSVSGGTSRTFGGRTVTFGCGAGASGALTEGC</sequence>
<accession>A0A3Q9ULR1</accession>
<dbReference type="InterPro" id="IPR036465">
    <property type="entry name" value="vWFA_dom_sf"/>
</dbReference>
<dbReference type="KEGG" id="aji:C0Z10_10160"/>
<feature type="domain" description="VWFA" evidence="3">
    <location>
        <begin position="74"/>
        <end position="126"/>
    </location>
</feature>
<dbReference type="EMBL" id="CP025570">
    <property type="protein sequence ID" value="AZZ40049.1"/>
    <property type="molecule type" value="Genomic_DNA"/>
</dbReference>